<organism evidence="1 2">
    <name type="scientific">Anaerobiospirillum thomasii</name>
    <dbReference type="NCBI Taxonomy" id="179995"/>
    <lineage>
        <taxon>Bacteria</taxon>
        <taxon>Pseudomonadati</taxon>
        <taxon>Pseudomonadota</taxon>
        <taxon>Gammaproteobacteria</taxon>
        <taxon>Aeromonadales</taxon>
        <taxon>Succinivibrionaceae</taxon>
        <taxon>Anaerobiospirillum</taxon>
    </lineage>
</organism>
<dbReference type="Gene3D" id="3.40.630.30">
    <property type="match status" value="1"/>
</dbReference>
<dbReference type="EMBL" id="UAPV01000001">
    <property type="protein sequence ID" value="SPT69147.1"/>
    <property type="molecule type" value="Genomic_DNA"/>
</dbReference>
<dbReference type="OrthoDB" id="9796381at2"/>
<name>A0A2X0VXF0_9GAMM</name>
<gene>
    <name evidence="1" type="ORF">NCTC13093_00510</name>
</gene>
<reference evidence="1 2" key="1">
    <citation type="submission" date="2018-06" db="EMBL/GenBank/DDBJ databases">
        <authorList>
            <consortium name="Pathogen Informatics"/>
            <person name="Doyle S."/>
        </authorList>
    </citation>
    <scope>NUCLEOTIDE SEQUENCE [LARGE SCALE GENOMIC DNA]</scope>
    <source>
        <strain evidence="1 2">NCTC13093</strain>
    </source>
</reference>
<dbReference type="AlphaFoldDB" id="A0A2X0VXF0"/>
<dbReference type="RefSeq" id="WP_113743332.1">
    <property type="nucleotide sequence ID" value="NZ_UAPU01000007.1"/>
</dbReference>
<keyword evidence="2" id="KW-1185">Reference proteome</keyword>
<dbReference type="SUPFAM" id="SSF55729">
    <property type="entry name" value="Acyl-CoA N-acyltransferases (Nat)"/>
    <property type="match status" value="1"/>
</dbReference>
<sequence length="161" mass="19028">MKIRYSTFDDIDTIMAIFDSAKQFMKEIGNPDQWSFNYPSYEIVREDIHKNQSYIVEDDNGEIVATFVFFIDNDPTYAFIEGEWLNNEPYGVIHRIASTGKVKRISDYCINWCFEKCHNLRVDTHAQNSVMKEAFLRNNFKECGIIFVRDKQPRVAFQKIQ</sequence>
<evidence type="ECO:0008006" key="3">
    <source>
        <dbReference type="Google" id="ProtNLM"/>
    </source>
</evidence>
<dbReference type="Proteomes" id="UP000250086">
    <property type="component" value="Unassembled WGS sequence"/>
</dbReference>
<accession>A0A2X0VXF0</accession>
<dbReference type="InterPro" id="IPR016181">
    <property type="entry name" value="Acyl_CoA_acyltransferase"/>
</dbReference>
<evidence type="ECO:0000313" key="2">
    <source>
        <dbReference type="Proteomes" id="UP000250086"/>
    </source>
</evidence>
<proteinExistence type="predicted"/>
<evidence type="ECO:0000313" key="1">
    <source>
        <dbReference type="EMBL" id="SPT69147.1"/>
    </source>
</evidence>
<protein>
    <recommendedName>
        <fullName evidence="3">N-acetyltransferase domain-containing protein</fullName>
    </recommendedName>
</protein>